<accession>A0A523BGU5</accession>
<sequence length="69" mass="7930">MNLTMKNPLVVKRLFQVLTKGARQASDLIPRLRARLPLSSHLSYPITALLGEFFAEAFSLFWVPQFLLR</sequence>
<evidence type="ECO:0000313" key="2">
    <source>
        <dbReference type="Proteomes" id="UP000315399"/>
    </source>
</evidence>
<dbReference type="Proteomes" id="UP000315399">
    <property type="component" value="Unassembled WGS sequence"/>
</dbReference>
<evidence type="ECO:0000313" key="1">
    <source>
        <dbReference type="EMBL" id="TDA40154.1"/>
    </source>
</evidence>
<gene>
    <name evidence="1" type="ORF">DSO08_00505</name>
</gene>
<dbReference type="AlphaFoldDB" id="A0A523BGU5"/>
<organism evidence="1 2">
    <name type="scientific">Thermoproteota archaeon</name>
    <dbReference type="NCBI Taxonomy" id="2056631"/>
    <lineage>
        <taxon>Archaea</taxon>
        <taxon>Thermoproteota</taxon>
    </lineage>
</organism>
<protein>
    <submittedName>
        <fullName evidence="1">Uncharacterized protein</fullName>
    </submittedName>
</protein>
<dbReference type="EMBL" id="QNVH01000002">
    <property type="protein sequence ID" value="TDA40154.1"/>
    <property type="molecule type" value="Genomic_DNA"/>
</dbReference>
<comment type="caution">
    <text evidence="1">The sequence shown here is derived from an EMBL/GenBank/DDBJ whole genome shotgun (WGS) entry which is preliminary data.</text>
</comment>
<reference evidence="1 2" key="1">
    <citation type="journal article" date="2019" name="Nat. Microbiol.">
        <title>Expanding anaerobic alkane metabolism in the domain of Archaea.</title>
        <authorList>
            <person name="Wang Y."/>
            <person name="Wegener G."/>
            <person name="Hou J."/>
            <person name="Wang F."/>
            <person name="Xiao X."/>
        </authorList>
    </citation>
    <scope>NUCLEOTIDE SEQUENCE [LARGE SCALE GENOMIC DNA]</scope>
    <source>
        <strain evidence="1">WYZ-LMO10</strain>
    </source>
</reference>
<name>A0A523BGU5_9CREN</name>
<proteinExistence type="predicted"/>